<proteinExistence type="inferred from homology"/>
<dbReference type="PANTHER" id="PTHR45810:SF17">
    <property type="entry name" value="HISTONE H3-LIKE CENTROMERIC PROTEIN A"/>
    <property type="match status" value="1"/>
</dbReference>
<dbReference type="Pfam" id="PF00125">
    <property type="entry name" value="Histone"/>
    <property type="match status" value="1"/>
</dbReference>
<evidence type="ECO:0000256" key="7">
    <source>
        <dbReference type="ARBA" id="ARBA00023269"/>
    </source>
</evidence>
<gene>
    <name evidence="10" type="primary">LOC113796451</name>
</gene>
<evidence type="ECO:0000256" key="3">
    <source>
        <dbReference type="ARBA" id="ARBA00010343"/>
    </source>
</evidence>
<dbReference type="AlphaFoldDB" id="A0A6P6YAZ7"/>
<name>A0A6P6YAZ7_DERPT</name>
<comment type="similarity">
    <text evidence="3">Belongs to the histone H3 family.</text>
</comment>
<dbReference type="InParanoid" id="A0A6P6YAZ7"/>
<dbReference type="CDD" id="cd22911">
    <property type="entry name" value="HFD_H3"/>
    <property type="match status" value="1"/>
</dbReference>
<dbReference type="GO" id="GO:0005634">
    <property type="term" value="C:nucleus"/>
    <property type="evidence" value="ECO:0007669"/>
    <property type="project" value="UniProtKB-SubCell"/>
</dbReference>
<evidence type="ECO:0000313" key="10">
    <source>
        <dbReference type="RefSeq" id="XP_027202527.1"/>
    </source>
</evidence>
<dbReference type="GO" id="GO:0000786">
    <property type="term" value="C:nucleosome"/>
    <property type="evidence" value="ECO:0007669"/>
    <property type="project" value="UniProtKB-KW"/>
</dbReference>
<feature type="domain" description="Core Histone H2A/H2B/H3" evidence="8">
    <location>
        <begin position="39"/>
        <end position="127"/>
    </location>
</feature>
<dbReference type="KEGG" id="dpte:113796451"/>
<dbReference type="Gene3D" id="1.10.20.10">
    <property type="entry name" value="Histone, subunit A"/>
    <property type="match status" value="1"/>
</dbReference>
<evidence type="ECO:0000256" key="6">
    <source>
        <dbReference type="ARBA" id="ARBA00023242"/>
    </source>
</evidence>
<evidence type="ECO:0000256" key="2">
    <source>
        <dbReference type="ARBA" id="ARBA00004286"/>
    </source>
</evidence>
<dbReference type="OMA" id="MTENYMV"/>
<accession>A0A6P6YAZ7</accession>
<dbReference type="PANTHER" id="PTHR45810">
    <property type="entry name" value="HISTONE H3.2"/>
    <property type="match status" value="1"/>
</dbReference>
<dbReference type="PRINTS" id="PR00622">
    <property type="entry name" value="HISTONEH3"/>
</dbReference>
<dbReference type="GeneID" id="113796451"/>
<keyword evidence="6" id="KW-0539">Nucleus</keyword>
<evidence type="ECO:0000256" key="1">
    <source>
        <dbReference type="ARBA" id="ARBA00004123"/>
    </source>
</evidence>
<evidence type="ECO:0000256" key="4">
    <source>
        <dbReference type="ARBA" id="ARBA00022454"/>
    </source>
</evidence>
<keyword evidence="7" id="KW-0544">Nucleosome core</keyword>
<sequence>MTRTNEKVWRKCSTPHQSFTMKKRRHSDPMIIRKRSNRKNRALQEIKFYQKTVGLLIPRLSFMRLVKQILDELRPEIGYRWNSMALFALQEMTENYMVTLFEDLNVAALHTKRITIKVEDMELVRRIRGLSDICNR</sequence>
<protein>
    <submittedName>
        <fullName evidence="10">Histone H3.3-like</fullName>
    </submittedName>
</protein>
<evidence type="ECO:0000256" key="5">
    <source>
        <dbReference type="ARBA" id="ARBA00023125"/>
    </source>
</evidence>
<keyword evidence="5" id="KW-0238">DNA-binding</keyword>
<dbReference type="SUPFAM" id="SSF47113">
    <property type="entry name" value="Histone-fold"/>
    <property type="match status" value="1"/>
</dbReference>
<reference evidence="10" key="1">
    <citation type="submission" date="2025-08" db="UniProtKB">
        <authorList>
            <consortium name="RefSeq"/>
        </authorList>
    </citation>
    <scope>IDENTIFICATION</scope>
    <source>
        <strain evidence="10">Airmid</strain>
    </source>
</reference>
<evidence type="ECO:0000313" key="9">
    <source>
        <dbReference type="Proteomes" id="UP000515146"/>
    </source>
</evidence>
<dbReference type="OrthoDB" id="420022at2759"/>
<comment type="subcellular location">
    <subcellularLocation>
        <location evidence="2">Chromosome</location>
    </subcellularLocation>
    <subcellularLocation>
        <location evidence="1">Nucleus</location>
    </subcellularLocation>
</comment>
<dbReference type="Proteomes" id="UP000515146">
    <property type="component" value="Unplaced"/>
</dbReference>
<dbReference type="InterPro" id="IPR007125">
    <property type="entry name" value="H2A/H2B/H3"/>
</dbReference>
<dbReference type="RefSeq" id="XP_027202527.1">
    <property type="nucleotide sequence ID" value="XM_027346726.1"/>
</dbReference>
<dbReference type="GO" id="GO:0003677">
    <property type="term" value="F:DNA binding"/>
    <property type="evidence" value="ECO:0007669"/>
    <property type="project" value="UniProtKB-KW"/>
</dbReference>
<organism evidence="9 10">
    <name type="scientific">Dermatophagoides pteronyssinus</name>
    <name type="common">European house dust mite</name>
    <dbReference type="NCBI Taxonomy" id="6956"/>
    <lineage>
        <taxon>Eukaryota</taxon>
        <taxon>Metazoa</taxon>
        <taxon>Ecdysozoa</taxon>
        <taxon>Arthropoda</taxon>
        <taxon>Chelicerata</taxon>
        <taxon>Arachnida</taxon>
        <taxon>Acari</taxon>
        <taxon>Acariformes</taxon>
        <taxon>Sarcoptiformes</taxon>
        <taxon>Astigmata</taxon>
        <taxon>Psoroptidia</taxon>
        <taxon>Analgoidea</taxon>
        <taxon>Pyroglyphidae</taxon>
        <taxon>Dermatophagoidinae</taxon>
        <taxon>Dermatophagoides</taxon>
    </lineage>
</organism>
<dbReference type="InterPro" id="IPR009072">
    <property type="entry name" value="Histone-fold"/>
</dbReference>
<dbReference type="GO" id="GO:0046982">
    <property type="term" value="F:protein heterodimerization activity"/>
    <property type="evidence" value="ECO:0007669"/>
    <property type="project" value="InterPro"/>
</dbReference>
<keyword evidence="4" id="KW-0158">Chromosome</keyword>
<dbReference type="GO" id="GO:0030527">
    <property type="term" value="F:structural constituent of chromatin"/>
    <property type="evidence" value="ECO:0007669"/>
    <property type="project" value="InterPro"/>
</dbReference>
<keyword evidence="9" id="KW-1185">Reference proteome</keyword>
<evidence type="ECO:0000259" key="8">
    <source>
        <dbReference type="Pfam" id="PF00125"/>
    </source>
</evidence>
<dbReference type="SMART" id="SM00428">
    <property type="entry name" value="H3"/>
    <property type="match status" value="1"/>
</dbReference>
<dbReference type="InterPro" id="IPR000164">
    <property type="entry name" value="Histone_H3/CENP-A"/>
</dbReference>